<keyword evidence="13" id="KW-1185">Reference proteome</keyword>
<evidence type="ECO:0000313" key="13">
    <source>
        <dbReference type="Proteomes" id="UP000008366"/>
    </source>
</evidence>
<evidence type="ECO:0000256" key="3">
    <source>
        <dbReference type="ARBA" id="ARBA00011738"/>
    </source>
</evidence>
<gene>
    <name evidence="9 12" type="primary">hisC</name>
    <name evidence="12" type="ORF">KILIM_034_00290</name>
</gene>
<evidence type="ECO:0000256" key="10">
    <source>
        <dbReference type="SAM" id="MobiDB-lite"/>
    </source>
</evidence>
<dbReference type="CDD" id="cd00609">
    <property type="entry name" value="AAT_like"/>
    <property type="match status" value="1"/>
</dbReference>
<dbReference type="Proteomes" id="UP000008366">
    <property type="component" value="Unassembled WGS sequence"/>
</dbReference>
<comment type="similarity">
    <text evidence="2 9">Belongs to the class-II pyridoxal-phosphate-dependent aminotransferase family. Histidinol-phosphate aminotransferase subfamily.</text>
</comment>
<accession>K6WAN9</accession>
<dbReference type="GO" id="GO:0000105">
    <property type="term" value="P:L-histidine biosynthetic process"/>
    <property type="evidence" value="ECO:0007669"/>
    <property type="project" value="UniProtKB-UniRule"/>
</dbReference>
<feature type="compositionally biased region" description="Basic and acidic residues" evidence="10">
    <location>
        <begin position="401"/>
        <end position="415"/>
    </location>
</feature>
<comment type="caution">
    <text evidence="12">The sequence shown here is derived from an EMBL/GenBank/DDBJ whole genome shotgun (WGS) entry which is preliminary data.</text>
</comment>
<name>K6WAN9_9MICO</name>
<dbReference type="InterPro" id="IPR005861">
    <property type="entry name" value="HisP_aminotrans"/>
</dbReference>
<dbReference type="GO" id="GO:0004400">
    <property type="term" value="F:histidinol-phosphate transaminase activity"/>
    <property type="evidence" value="ECO:0007669"/>
    <property type="project" value="UniProtKB-UniRule"/>
</dbReference>
<evidence type="ECO:0000256" key="9">
    <source>
        <dbReference type="HAMAP-Rule" id="MF_01023"/>
    </source>
</evidence>
<dbReference type="GO" id="GO:0030170">
    <property type="term" value="F:pyridoxal phosphate binding"/>
    <property type="evidence" value="ECO:0007669"/>
    <property type="project" value="InterPro"/>
</dbReference>
<dbReference type="InterPro" id="IPR015424">
    <property type="entry name" value="PyrdxlP-dep_Trfase"/>
</dbReference>
<feature type="compositionally biased region" description="Acidic residues" evidence="10">
    <location>
        <begin position="441"/>
        <end position="451"/>
    </location>
</feature>
<dbReference type="PANTHER" id="PTHR42885">
    <property type="entry name" value="HISTIDINOL-PHOSPHATE AMINOTRANSFERASE-RELATED"/>
    <property type="match status" value="1"/>
</dbReference>
<dbReference type="PANTHER" id="PTHR42885:SF2">
    <property type="entry name" value="HISTIDINOL-PHOSPHATE AMINOTRANSFERASE"/>
    <property type="match status" value="1"/>
</dbReference>
<keyword evidence="5 9" id="KW-0028">Amino-acid biosynthesis</keyword>
<dbReference type="InterPro" id="IPR001917">
    <property type="entry name" value="Aminotrans_II_pyridoxalP_BS"/>
</dbReference>
<evidence type="ECO:0000256" key="4">
    <source>
        <dbReference type="ARBA" id="ARBA00022576"/>
    </source>
</evidence>
<comment type="subunit">
    <text evidence="3 9">Homodimer.</text>
</comment>
<dbReference type="Pfam" id="PF00155">
    <property type="entry name" value="Aminotran_1_2"/>
    <property type="match status" value="1"/>
</dbReference>
<evidence type="ECO:0000256" key="2">
    <source>
        <dbReference type="ARBA" id="ARBA00007970"/>
    </source>
</evidence>
<evidence type="ECO:0000259" key="11">
    <source>
        <dbReference type="Pfam" id="PF00155"/>
    </source>
</evidence>
<dbReference type="RefSeq" id="WP_006592812.1">
    <property type="nucleotide sequence ID" value="NZ_BAHD01000034.1"/>
</dbReference>
<evidence type="ECO:0000256" key="8">
    <source>
        <dbReference type="ARBA" id="ARBA00023102"/>
    </source>
</evidence>
<dbReference type="EMBL" id="BAHD01000034">
    <property type="protein sequence ID" value="GAB96280.1"/>
    <property type="molecule type" value="Genomic_DNA"/>
</dbReference>
<dbReference type="AlphaFoldDB" id="K6WAN9"/>
<dbReference type="NCBIfam" id="NF002877">
    <property type="entry name" value="PRK03317.1"/>
    <property type="match status" value="1"/>
</dbReference>
<evidence type="ECO:0000256" key="7">
    <source>
        <dbReference type="ARBA" id="ARBA00022898"/>
    </source>
</evidence>
<feature type="domain" description="Aminotransferase class I/classII large" evidence="11">
    <location>
        <begin position="37"/>
        <end position="379"/>
    </location>
</feature>
<dbReference type="InterPro" id="IPR015422">
    <property type="entry name" value="PyrdxlP-dep_Trfase_small"/>
</dbReference>
<keyword evidence="7 9" id="KW-0663">Pyridoxal phosphate</keyword>
<evidence type="ECO:0000256" key="5">
    <source>
        <dbReference type="ARBA" id="ARBA00022605"/>
    </source>
</evidence>
<comment type="cofactor">
    <cofactor evidence="1 9">
        <name>pyridoxal 5'-phosphate</name>
        <dbReference type="ChEBI" id="CHEBI:597326"/>
    </cofactor>
</comment>
<dbReference type="STRING" id="1184609.KILIM_034_00290"/>
<dbReference type="InterPro" id="IPR015421">
    <property type="entry name" value="PyrdxlP-dep_Trfase_major"/>
</dbReference>
<organism evidence="12 13">
    <name type="scientific">Kineosphaera limosa NBRC 100340</name>
    <dbReference type="NCBI Taxonomy" id="1184609"/>
    <lineage>
        <taxon>Bacteria</taxon>
        <taxon>Bacillati</taxon>
        <taxon>Actinomycetota</taxon>
        <taxon>Actinomycetes</taxon>
        <taxon>Micrococcales</taxon>
        <taxon>Dermatophilaceae</taxon>
        <taxon>Kineosphaera</taxon>
    </lineage>
</organism>
<proteinExistence type="inferred from homology"/>
<dbReference type="InterPro" id="IPR004839">
    <property type="entry name" value="Aminotransferase_I/II_large"/>
</dbReference>
<dbReference type="NCBIfam" id="TIGR01141">
    <property type="entry name" value="hisC"/>
    <property type="match status" value="1"/>
</dbReference>
<dbReference type="Gene3D" id="3.40.640.10">
    <property type="entry name" value="Type I PLP-dependent aspartate aminotransferase-like (Major domain)"/>
    <property type="match status" value="1"/>
</dbReference>
<dbReference type="PROSITE" id="PS00599">
    <property type="entry name" value="AA_TRANSFER_CLASS_2"/>
    <property type="match status" value="1"/>
</dbReference>
<dbReference type="Gene3D" id="3.90.1150.10">
    <property type="entry name" value="Aspartate Aminotransferase, domain 1"/>
    <property type="match status" value="1"/>
</dbReference>
<evidence type="ECO:0000256" key="1">
    <source>
        <dbReference type="ARBA" id="ARBA00001933"/>
    </source>
</evidence>
<keyword evidence="4 9" id="KW-0032">Aminotransferase</keyword>
<dbReference type="UniPathway" id="UPA00031">
    <property type="reaction ID" value="UER00012"/>
</dbReference>
<sequence length="451" mass="47156">MTVPDGREAVDAVLSTLLRPDLIGRTAYGAPQLDVPVALNTNENSYPVPPQVVESIMAAMADAAPGLNRYPDREFTALRADLAAYLTRVTGTDLTPEQMWAANGSNEVLLHLLQAFGGPGRVALGFTPSYSMHPIITRTTGTRWIDGARGAGRSTGSGAGAAAAPQDFDLVVEPVVRQVRQHNPHIVFLCSPNNPTGTAIDLDLVRAVYDAVPTALIVVDEAYAEFARPGTASATTLLAGRPRLVVSRTMSKAFALAGGRVGYLAADPAVVDALRLVRMPYHLSTQTQAVARAALAHADALLGTVDAIKEQRDAIVARVAELGLVPVPSDANFVLIGGFADAPASWQALLDHGVLLRDVGIPGHLRVTAGTPEETQAMLGVLADHLAQHPEALAHATSAADEARAGEPRAGESHAEGISLADEVPTGDNDGEPDSATASETADDPDPQEHQ</sequence>
<evidence type="ECO:0000256" key="6">
    <source>
        <dbReference type="ARBA" id="ARBA00022679"/>
    </source>
</evidence>
<evidence type="ECO:0000313" key="12">
    <source>
        <dbReference type="EMBL" id="GAB96280.1"/>
    </source>
</evidence>
<reference evidence="12 13" key="1">
    <citation type="submission" date="2012-08" db="EMBL/GenBank/DDBJ databases">
        <title>Whole genome shotgun sequence of Kineosphaera limosa NBRC 100340.</title>
        <authorList>
            <person name="Yoshida I."/>
            <person name="Isaki S."/>
            <person name="Hosoyama A."/>
            <person name="Tsuchikane K."/>
            <person name="Katsumata H."/>
            <person name="Ando Y."/>
            <person name="Ohji S."/>
            <person name="Hamada M."/>
            <person name="Tamura T."/>
            <person name="Yamazoe A."/>
            <person name="Yamazaki S."/>
            <person name="Fujita N."/>
        </authorList>
    </citation>
    <scope>NUCLEOTIDE SEQUENCE [LARGE SCALE GENOMIC DNA]</scope>
    <source>
        <strain evidence="12 13">NBRC 100340</strain>
    </source>
</reference>
<feature type="region of interest" description="Disordered" evidence="10">
    <location>
        <begin position="394"/>
        <end position="451"/>
    </location>
</feature>
<dbReference type="eggNOG" id="COG0079">
    <property type="taxonomic scope" value="Bacteria"/>
</dbReference>
<keyword evidence="8 9" id="KW-0368">Histidine biosynthesis</keyword>
<keyword evidence="6 9" id="KW-0808">Transferase</keyword>
<dbReference type="EC" id="2.6.1.9" evidence="9"/>
<dbReference type="HAMAP" id="MF_01023">
    <property type="entry name" value="HisC_aminotrans_2"/>
    <property type="match status" value="1"/>
</dbReference>
<comment type="catalytic activity">
    <reaction evidence="9">
        <text>L-histidinol phosphate + 2-oxoglutarate = 3-(imidazol-4-yl)-2-oxopropyl phosphate + L-glutamate</text>
        <dbReference type="Rhea" id="RHEA:23744"/>
        <dbReference type="ChEBI" id="CHEBI:16810"/>
        <dbReference type="ChEBI" id="CHEBI:29985"/>
        <dbReference type="ChEBI" id="CHEBI:57766"/>
        <dbReference type="ChEBI" id="CHEBI:57980"/>
        <dbReference type="EC" id="2.6.1.9"/>
    </reaction>
</comment>
<feature type="modified residue" description="N6-(pyridoxal phosphate)lysine" evidence="9">
    <location>
        <position position="252"/>
    </location>
</feature>
<comment type="pathway">
    <text evidence="9">Amino-acid biosynthesis; L-histidine biosynthesis; L-histidine from 5-phospho-alpha-D-ribose 1-diphosphate: step 7/9.</text>
</comment>
<protein>
    <recommendedName>
        <fullName evidence="9">Histidinol-phosphate aminotransferase</fullName>
        <ecNumber evidence="9">2.6.1.9</ecNumber>
    </recommendedName>
    <alternativeName>
        <fullName evidence="9">Imidazole acetol-phosphate transaminase</fullName>
    </alternativeName>
</protein>
<dbReference type="SUPFAM" id="SSF53383">
    <property type="entry name" value="PLP-dependent transferases"/>
    <property type="match status" value="1"/>
</dbReference>